<dbReference type="Proteomes" id="UP001597102">
    <property type="component" value="Unassembled WGS sequence"/>
</dbReference>
<feature type="chain" id="PRO_5045536358" evidence="1">
    <location>
        <begin position="34"/>
        <end position="287"/>
    </location>
</feature>
<reference evidence="4" key="1">
    <citation type="journal article" date="2019" name="Int. J. Syst. Evol. Microbiol.">
        <title>The Global Catalogue of Microorganisms (GCM) 10K type strain sequencing project: providing services to taxonomists for standard genome sequencing and annotation.</title>
        <authorList>
            <consortium name="The Broad Institute Genomics Platform"/>
            <consortium name="The Broad Institute Genome Sequencing Center for Infectious Disease"/>
            <person name="Wu L."/>
            <person name="Ma J."/>
        </authorList>
    </citation>
    <scope>NUCLEOTIDE SEQUENCE [LARGE SCALE GENOMIC DNA]</scope>
    <source>
        <strain evidence="4">CCUG 61697</strain>
    </source>
</reference>
<comment type="caution">
    <text evidence="3">The sequence shown here is derived from an EMBL/GenBank/DDBJ whole genome shotgun (WGS) entry which is preliminary data.</text>
</comment>
<evidence type="ECO:0000259" key="2">
    <source>
        <dbReference type="Pfam" id="PF11412"/>
    </source>
</evidence>
<dbReference type="RefSeq" id="WP_379091412.1">
    <property type="nucleotide sequence ID" value="NZ_JBHTJO010000002.1"/>
</dbReference>
<dbReference type="InterPro" id="IPR028250">
    <property type="entry name" value="DsbDN"/>
</dbReference>
<evidence type="ECO:0000313" key="3">
    <source>
        <dbReference type="EMBL" id="MFD0988382.1"/>
    </source>
</evidence>
<accession>A0ABW3JG15</accession>
<dbReference type="Pfam" id="PF11412">
    <property type="entry name" value="DsbD_N"/>
    <property type="match status" value="1"/>
</dbReference>
<feature type="signal peptide" evidence="1">
    <location>
        <begin position="1"/>
        <end position="33"/>
    </location>
</feature>
<evidence type="ECO:0000256" key="1">
    <source>
        <dbReference type="SAM" id="SignalP"/>
    </source>
</evidence>
<organism evidence="3 4">
    <name type="scientific">Methyloligella solikamskensis</name>
    <dbReference type="NCBI Taxonomy" id="1177756"/>
    <lineage>
        <taxon>Bacteria</taxon>
        <taxon>Pseudomonadati</taxon>
        <taxon>Pseudomonadota</taxon>
        <taxon>Alphaproteobacteria</taxon>
        <taxon>Hyphomicrobiales</taxon>
        <taxon>Hyphomicrobiaceae</taxon>
        <taxon>Methyloligella</taxon>
    </lineage>
</organism>
<keyword evidence="4" id="KW-1185">Reference proteome</keyword>
<feature type="domain" description="Thiol:disulfide interchange protein DsbD N-terminal" evidence="2">
    <location>
        <begin position="56"/>
        <end position="160"/>
    </location>
</feature>
<sequence length="287" mass="31649">MMLKRRAKFRCLVAVLAAVLMAGVSFPSGQAQAASSKWVEAADSKLRLITGGELPDGEGSWAGIEIRMEPGWKTYWKSPGDTGVPPYFDWSGSENLKSAEILYPAPKNLPDAGGQAYGYKGEVVFPVKVTPEREGESVTLKLTMDFGLCKDICIPNHAELSIRIPAEPKPSVADSLLIDRYLAWVPKPVEQGDLPDIANIEKRFDKLEPELVIDIRYPEGAERADLFVDAGEDYIPPAMEEGDGKDGAKRFVITFRDKDEVQDLKGEVLTFTMVSDRGAREAKRTLE</sequence>
<name>A0ABW3JG15_9HYPH</name>
<keyword evidence="1" id="KW-0732">Signal</keyword>
<proteinExistence type="predicted"/>
<evidence type="ECO:0000313" key="4">
    <source>
        <dbReference type="Proteomes" id="UP001597102"/>
    </source>
</evidence>
<dbReference type="EMBL" id="JBHTJO010000002">
    <property type="protein sequence ID" value="MFD0988382.1"/>
    <property type="molecule type" value="Genomic_DNA"/>
</dbReference>
<protein>
    <submittedName>
        <fullName evidence="3">Protein-disulfide reductase DsbD domain-containing protein</fullName>
    </submittedName>
</protein>
<gene>
    <name evidence="3" type="ORF">ACFQ2F_14885</name>
</gene>